<dbReference type="PANTHER" id="PTHR13887">
    <property type="entry name" value="GLUTATHIONE S-TRANSFERASE KAPPA"/>
    <property type="match status" value="1"/>
</dbReference>
<proteinExistence type="predicted"/>
<dbReference type="Pfam" id="PF01323">
    <property type="entry name" value="DSBA"/>
    <property type="match status" value="1"/>
</dbReference>
<dbReference type="AlphaFoldDB" id="A0A367P6R7"/>
<name>A0A367P6R7_CUPNE</name>
<dbReference type="GO" id="GO:0016491">
    <property type="term" value="F:oxidoreductase activity"/>
    <property type="evidence" value="ECO:0007669"/>
    <property type="project" value="InterPro"/>
</dbReference>
<sequence>MLTLGMSVTSTLHPDTAPGRPLRNDCVNCSELSGAVPAPASSQTLRVDFYLDLICPWCWIGLRNLRSAWASLRQQHAGLALETVWHANALLPQIPAQGIPYQAFYEARLGGQRAVAMRRAQIRAVAESVDLSLNFESIATFPNSSLACALVNAAQSRLMPEAMYQLVESIYCAFFSQGQDIGSAQTLQALAQASGFSWDAWASSALQSSMGTDPAEGVPYLVFDGQWPVTGAVPAGELVRVMQQAVVAGRLHSECKSNA</sequence>
<dbReference type="SUPFAM" id="SSF52833">
    <property type="entry name" value="Thioredoxin-like"/>
    <property type="match status" value="1"/>
</dbReference>
<comment type="caution">
    <text evidence="2">The sequence shown here is derived from an EMBL/GenBank/DDBJ whole genome shotgun (WGS) entry which is preliminary data.</text>
</comment>
<protein>
    <submittedName>
        <fullName evidence="2">DsbA family oxidoreductase</fullName>
    </submittedName>
</protein>
<gene>
    <name evidence="2" type="ORF">DDK22_36735</name>
</gene>
<evidence type="ECO:0000259" key="1">
    <source>
        <dbReference type="Pfam" id="PF01323"/>
    </source>
</evidence>
<dbReference type="Proteomes" id="UP000253501">
    <property type="component" value="Unassembled WGS sequence"/>
</dbReference>
<reference evidence="2 3" key="1">
    <citation type="submission" date="2018-04" db="EMBL/GenBank/DDBJ databases">
        <title>Cupriavidus necator CR12 genome sequencing and assembly.</title>
        <authorList>
            <person name="Ben Fekih I."/>
            <person name="Mazhar H.S."/>
            <person name="Bello S.K."/>
            <person name="Rensing C."/>
        </authorList>
    </citation>
    <scope>NUCLEOTIDE SEQUENCE [LARGE SCALE GENOMIC DNA]</scope>
    <source>
        <strain evidence="2 3">CR12</strain>
    </source>
</reference>
<dbReference type="CDD" id="cd03024">
    <property type="entry name" value="DsbA_FrnE"/>
    <property type="match status" value="1"/>
</dbReference>
<evidence type="ECO:0000313" key="3">
    <source>
        <dbReference type="Proteomes" id="UP000253501"/>
    </source>
</evidence>
<dbReference type="PANTHER" id="PTHR13887:SF41">
    <property type="entry name" value="THIOREDOXIN SUPERFAMILY PROTEIN"/>
    <property type="match status" value="1"/>
</dbReference>
<organism evidence="2 3">
    <name type="scientific">Cupriavidus necator</name>
    <name type="common">Alcaligenes eutrophus</name>
    <name type="synonym">Ralstonia eutropha</name>
    <dbReference type="NCBI Taxonomy" id="106590"/>
    <lineage>
        <taxon>Bacteria</taxon>
        <taxon>Pseudomonadati</taxon>
        <taxon>Pseudomonadota</taxon>
        <taxon>Betaproteobacteria</taxon>
        <taxon>Burkholderiales</taxon>
        <taxon>Burkholderiaceae</taxon>
        <taxon>Cupriavidus</taxon>
    </lineage>
</organism>
<accession>A0A367P6R7</accession>
<dbReference type="Gene3D" id="3.40.30.10">
    <property type="entry name" value="Glutaredoxin"/>
    <property type="match status" value="1"/>
</dbReference>
<dbReference type="InterPro" id="IPR001853">
    <property type="entry name" value="DSBA-like_thioredoxin_dom"/>
</dbReference>
<feature type="domain" description="DSBA-like thioredoxin" evidence="1">
    <location>
        <begin position="46"/>
        <end position="201"/>
    </location>
</feature>
<dbReference type="InterPro" id="IPR036249">
    <property type="entry name" value="Thioredoxin-like_sf"/>
</dbReference>
<dbReference type="EMBL" id="QDHA01000148">
    <property type="protein sequence ID" value="RCJ03519.1"/>
    <property type="molecule type" value="Genomic_DNA"/>
</dbReference>
<evidence type="ECO:0000313" key="2">
    <source>
        <dbReference type="EMBL" id="RCJ03519.1"/>
    </source>
</evidence>